<dbReference type="Proteomes" id="UP000499080">
    <property type="component" value="Unassembled WGS sequence"/>
</dbReference>
<keyword evidence="3" id="KW-1185">Reference proteome</keyword>
<dbReference type="AlphaFoldDB" id="A0A4Y2X1M7"/>
<evidence type="ECO:0000313" key="3">
    <source>
        <dbReference type="Proteomes" id="UP000499080"/>
    </source>
</evidence>
<feature type="region of interest" description="Disordered" evidence="1">
    <location>
        <begin position="44"/>
        <end position="74"/>
    </location>
</feature>
<proteinExistence type="predicted"/>
<reference evidence="2 3" key="1">
    <citation type="journal article" date="2019" name="Sci. Rep.">
        <title>Orb-weaving spider Araneus ventricosus genome elucidates the spidroin gene catalogue.</title>
        <authorList>
            <person name="Kono N."/>
            <person name="Nakamura H."/>
            <person name="Ohtoshi R."/>
            <person name="Moran D.A.P."/>
            <person name="Shinohara A."/>
            <person name="Yoshida Y."/>
            <person name="Fujiwara M."/>
            <person name="Mori M."/>
            <person name="Tomita M."/>
            <person name="Arakawa K."/>
        </authorList>
    </citation>
    <scope>NUCLEOTIDE SEQUENCE [LARGE SCALE GENOMIC DNA]</scope>
</reference>
<name>A0A4Y2X1M7_ARAVE</name>
<protein>
    <submittedName>
        <fullName evidence="2">Uncharacterized protein</fullName>
    </submittedName>
</protein>
<dbReference type="EMBL" id="BGPR01069844">
    <property type="protein sequence ID" value="GBO43431.1"/>
    <property type="molecule type" value="Genomic_DNA"/>
</dbReference>
<evidence type="ECO:0000256" key="1">
    <source>
        <dbReference type="SAM" id="MobiDB-lite"/>
    </source>
</evidence>
<feature type="compositionally biased region" description="Polar residues" evidence="1">
    <location>
        <begin position="45"/>
        <end position="74"/>
    </location>
</feature>
<organism evidence="2 3">
    <name type="scientific">Araneus ventricosus</name>
    <name type="common">Orbweaver spider</name>
    <name type="synonym">Epeira ventricosa</name>
    <dbReference type="NCBI Taxonomy" id="182803"/>
    <lineage>
        <taxon>Eukaryota</taxon>
        <taxon>Metazoa</taxon>
        <taxon>Ecdysozoa</taxon>
        <taxon>Arthropoda</taxon>
        <taxon>Chelicerata</taxon>
        <taxon>Arachnida</taxon>
        <taxon>Araneae</taxon>
        <taxon>Araneomorphae</taxon>
        <taxon>Entelegynae</taxon>
        <taxon>Araneoidea</taxon>
        <taxon>Araneidae</taxon>
        <taxon>Araneus</taxon>
    </lineage>
</organism>
<comment type="caution">
    <text evidence="2">The sequence shown here is derived from an EMBL/GenBank/DDBJ whole genome shotgun (WGS) entry which is preliminary data.</text>
</comment>
<gene>
    <name evidence="2" type="ORF">AVEN_121068_1</name>
</gene>
<accession>A0A4Y2X1M7</accession>
<evidence type="ECO:0000313" key="2">
    <source>
        <dbReference type="EMBL" id="GBO43431.1"/>
    </source>
</evidence>
<sequence length="129" mass="14415">MIDEDLQKFSESRVMRTIAIGRVPIRNLPNSPAKAHCSSELADNCMNSSEESSGTENISDQPGPSSNITQTSLEENINAQIGLGRKSVIDGKGRPWKEMFLTPKLMAVLTHVTLIREMPFLFWKPWLSL</sequence>